<keyword evidence="2" id="KW-1185">Reference proteome</keyword>
<proteinExistence type="predicted"/>
<dbReference type="Proteomes" id="UP000828941">
    <property type="component" value="Chromosome 7"/>
</dbReference>
<comment type="caution">
    <text evidence="1">The sequence shown here is derived from an EMBL/GenBank/DDBJ whole genome shotgun (WGS) entry which is preliminary data.</text>
</comment>
<organism evidence="1 2">
    <name type="scientific">Bauhinia variegata</name>
    <name type="common">Purple orchid tree</name>
    <name type="synonym">Phanera variegata</name>
    <dbReference type="NCBI Taxonomy" id="167791"/>
    <lineage>
        <taxon>Eukaryota</taxon>
        <taxon>Viridiplantae</taxon>
        <taxon>Streptophyta</taxon>
        <taxon>Embryophyta</taxon>
        <taxon>Tracheophyta</taxon>
        <taxon>Spermatophyta</taxon>
        <taxon>Magnoliopsida</taxon>
        <taxon>eudicotyledons</taxon>
        <taxon>Gunneridae</taxon>
        <taxon>Pentapetalae</taxon>
        <taxon>rosids</taxon>
        <taxon>fabids</taxon>
        <taxon>Fabales</taxon>
        <taxon>Fabaceae</taxon>
        <taxon>Cercidoideae</taxon>
        <taxon>Cercideae</taxon>
        <taxon>Bauhiniinae</taxon>
        <taxon>Bauhinia</taxon>
    </lineage>
</organism>
<reference evidence="1 2" key="1">
    <citation type="journal article" date="2022" name="DNA Res.">
        <title>Chromosomal-level genome assembly of the orchid tree Bauhinia variegata (Leguminosae; Cercidoideae) supports the allotetraploid origin hypothesis of Bauhinia.</title>
        <authorList>
            <person name="Zhong Y."/>
            <person name="Chen Y."/>
            <person name="Zheng D."/>
            <person name="Pang J."/>
            <person name="Liu Y."/>
            <person name="Luo S."/>
            <person name="Meng S."/>
            <person name="Qian L."/>
            <person name="Wei D."/>
            <person name="Dai S."/>
            <person name="Zhou R."/>
        </authorList>
    </citation>
    <scope>NUCLEOTIDE SEQUENCE [LARGE SCALE GENOMIC DNA]</scope>
    <source>
        <strain evidence="1">BV-YZ2020</strain>
    </source>
</reference>
<evidence type="ECO:0000313" key="2">
    <source>
        <dbReference type="Proteomes" id="UP000828941"/>
    </source>
</evidence>
<accession>A0ACB9NA90</accession>
<protein>
    <submittedName>
        <fullName evidence="1">Uncharacterized protein</fullName>
    </submittedName>
</protein>
<evidence type="ECO:0000313" key="1">
    <source>
        <dbReference type="EMBL" id="KAI4333299.1"/>
    </source>
</evidence>
<sequence length="155" mass="18046">MGVSCLGTIRAKLANFGRFGFSKDEILWLFGRSPFLMTLSIEKVQRNMTFILGTMKLEAKIILTYPFLLYVNLDTLLKPRVFLVRKIHDMGLILQITGPTLLRALKMTERRFLKDFVDCHQKDVADELMEFYIRTKEVKRLAESSKKCILRGFSF</sequence>
<dbReference type="EMBL" id="CM039432">
    <property type="protein sequence ID" value="KAI4333299.1"/>
    <property type="molecule type" value="Genomic_DNA"/>
</dbReference>
<name>A0ACB9NA90_BAUVA</name>
<gene>
    <name evidence="1" type="ORF">L6164_018129</name>
</gene>